<gene>
    <name evidence="7" type="ORF">NE237_012740</name>
</gene>
<evidence type="ECO:0000256" key="5">
    <source>
        <dbReference type="SAM" id="Phobius"/>
    </source>
</evidence>
<feature type="transmembrane region" description="Helical" evidence="5">
    <location>
        <begin position="371"/>
        <end position="392"/>
    </location>
</feature>
<accession>A0A9Q0GXD3</accession>
<keyword evidence="8" id="KW-1185">Reference proteome</keyword>
<evidence type="ECO:0000259" key="6">
    <source>
        <dbReference type="PROSITE" id="PS51292"/>
    </source>
</evidence>
<dbReference type="SUPFAM" id="SSF57850">
    <property type="entry name" value="RING/U-box"/>
    <property type="match status" value="1"/>
</dbReference>
<organism evidence="7 8">
    <name type="scientific">Protea cynaroides</name>
    <dbReference type="NCBI Taxonomy" id="273540"/>
    <lineage>
        <taxon>Eukaryota</taxon>
        <taxon>Viridiplantae</taxon>
        <taxon>Streptophyta</taxon>
        <taxon>Embryophyta</taxon>
        <taxon>Tracheophyta</taxon>
        <taxon>Spermatophyta</taxon>
        <taxon>Magnoliopsida</taxon>
        <taxon>Proteales</taxon>
        <taxon>Proteaceae</taxon>
        <taxon>Protea</taxon>
    </lineage>
</organism>
<reference evidence="7" key="1">
    <citation type="journal article" date="2023" name="Plant J.">
        <title>The genome of the king protea, Protea cynaroides.</title>
        <authorList>
            <person name="Chang J."/>
            <person name="Duong T.A."/>
            <person name="Schoeman C."/>
            <person name="Ma X."/>
            <person name="Roodt D."/>
            <person name="Barker N."/>
            <person name="Li Z."/>
            <person name="Van de Peer Y."/>
            <person name="Mizrachi E."/>
        </authorList>
    </citation>
    <scope>NUCLEOTIDE SEQUENCE</scope>
    <source>
        <tissue evidence="7">Young leaves</tissue>
    </source>
</reference>
<dbReference type="PANTHER" id="PTHR46158:SF11">
    <property type="entry name" value="ZINC FINGER PROTEIN"/>
    <property type="match status" value="1"/>
</dbReference>
<feature type="transmembrane region" description="Helical" evidence="5">
    <location>
        <begin position="311"/>
        <end position="330"/>
    </location>
</feature>
<keyword evidence="1" id="KW-0479">Metal-binding</keyword>
<dbReference type="EMBL" id="JAMYWD010000011">
    <property type="protein sequence ID" value="KAJ4955957.1"/>
    <property type="molecule type" value="Genomic_DNA"/>
</dbReference>
<feature type="transmembrane region" description="Helical" evidence="5">
    <location>
        <begin position="399"/>
        <end position="421"/>
    </location>
</feature>
<keyword evidence="2" id="KW-0863">Zinc-finger</keyword>
<dbReference type="GO" id="GO:0008270">
    <property type="term" value="F:zinc ion binding"/>
    <property type="evidence" value="ECO:0007669"/>
    <property type="project" value="UniProtKB-KW"/>
</dbReference>
<dbReference type="PANTHER" id="PTHR46158">
    <property type="entry name" value="OS02G0165000 PROTEIN"/>
    <property type="match status" value="1"/>
</dbReference>
<evidence type="ECO:0000256" key="3">
    <source>
        <dbReference type="ARBA" id="ARBA00022833"/>
    </source>
</evidence>
<feature type="domain" description="RING-CH-type" evidence="6">
    <location>
        <begin position="218"/>
        <end position="280"/>
    </location>
</feature>
<name>A0A9Q0GXD3_9MAGN</name>
<evidence type="ECO:0000313" key="7">
    <source>
        <dbReference type="EMBL" id="KAJ4955957.1"/>
    </source>
</evidence>
<evidence type="ECO:0000256" key="4">
    <source>
        <dbReference type="SAM" id="MobiDB-lite"/>
    </source>
</evidence>
<keyword evidence="5" id="KW-1133">Transmembrane helix</keyword>
<dbReference type="Pfam" id="PF12906">
    <property type="entry name" value="RINGv"/>
    <property type="match status" value="1"/>
</dbReference>
<keyword evidence="5" id="KW-0812">Transmembrane</keyword>
<feature type="transmembrane region" description="Helical" evidence="5">
    <location>
        <begin position="342"/>
        <end position="365"/>
    </location>
</feature>
<sequence length="438" mass="48359">MQRDAGSGGVGVEVEVKEARFQEEDHQLMDPRNKDVALSGPSERRLDLSLQIPPKLIGFGNNCGVKGVLQSQNSFKGGLSPRTFLRGVSFKHKAAAPESERRSLLNPDPAAVPESSDMANSSAEHSWKRCVSLPVTPASKLSPLVSTSTAATKWVEQQKSHSVQKREVTGKISRSLSVPVRNVVVVRSVSFATRKEHAQVDCSDGQITPIHIEDEDEEIPEEEAVCRICLIELSEGGNTLKIECSCKGALTLTHEECAVKWFSIKGNKKCDVCGQEILNLPVTLLRVQSSVPRSNGQENNRQSSNSQSTSAWMDLVVLLLICTICYFFFFEQLLVHEMKSQAVLMAAPFSFTLGIMGSIFAIIIANKEYTWTYAALEFVLVAVNFHLFYSLLHLQPVFSFLLSSFLGFGIAMALNSLYLHIHAWLVQGTWTRTNSNLA</sequence>
<evidence type="ECO:0000256" key="2">
    <source>
        <dbReference type="ARBA" id="ARBA00022771"/>
    </source>
</evidence>
<keyword evidence="3" id="KW-0862">Zinc</keyword>
<dbReference type="AlphaFoldDB" id="A0A9Q0GXD3"/>
<proteinExistence type="predicted"/>
<dbReference type="SMART" id="SM00744">
    <property type="entry name" value="RINGv"/>
    <property type="match status" value="1"/>
</dbReference>
<dbReference type="InterPro" id="IPR011016">
    <property type="entry name" value="Znf_RING-CH"/>
</dbReference>
<keyword evidence="5" id="KW-0472">Membrane</keyword>
<feature type="region of interest" description="Disordered" evidence="4">
    <location>
        <begin position="96"/>
        <end position="123"/>
    </location>
</feature>
<dbReference type="Proteomes" id="UP001141806">
    <property type="component" value="Unassembled WGS sequence"/>
</dbReference>
<dbReference type="OrthoDB" id="435038at2759"/>
<evidence type="ECO:0000313" key="8">
    <source>
        <dbReference type="Proteomes" id="UP001141806"/>
    </source>
</evidence>
<dbReference type="PROSITE" id="PS51292">
    <property type="entry name" value="ZF_RING_CH"/>
    <property type="match status" value="1"/>
</dbReference>
<evidence type="ECO:0000256" key="1">
    <source>
        <dbReference type="ARBA" id="ARBA00022723"/>
    </source>
</evidence>
<dbReference type="CDD" id="cd16495">
    <property type="entry name" value="RING_CH-C4HC3_MARCH"/>
    <property type="match status" value="1"/>
</dbReference>
<comment type="caution">
    <text evidence="7">The sequence shown here is derived from an EMBL/GenBank/DDBJ whole genome shotgun (WGS) entry which is preliminary data.</text>
</comment>
<protein>
    <recommendedName>
        <fullName evidence="6">RING-CH-type domain-containing protein</fullName>
    </recommendedName>
</protein>
<dbReference type="InterPro" id="IPR013083">
    <property type="entry name" value="Znf_RING/FYVE/PHD"/>
</dbReference>
<dbReference type="Gene3D" id="3.30.40.10">
    <property type="entry name" value="Zinc/RING finger domain, C3HC4 (zinc finger)"/>
    <property type="match status" value="1"/>
</dbReference>